<evidence type="ECO:0000313" key="3">
    <source>
        <dbReference type="Proteomes" id="UP000182692"/>
    </source>
</evidence>
<feature type="region of interest" description="Disordered" evidence="1">
    <location>
        <begin position="1"/>
        <end position="68"/>
    </location>
</feature>
<organism evidence="2 3">
    <name type="scientific">Enterovibrio norvegicus DSM 15893</name>
    <dbReference type="NCBI Taxonomy" id="1121869"/>
    <lineage>
        <taxon>Bacteria</taxon>
        <taxon>Pseudomonadati</taxon>
        <taxon>Pseudomonadota</taxon>
        <taxon>Gammaproteobacteria</taxon>
        <taxon>Vibrionales</taxon>
        <taxon>Vibrionaceae</taxon>
        <taxon>Enterovibrio</taxon>
    </lineage>
</organism>
<feature type="compositionally biased region" description="Basic and acidic residues" evidence="1">
    <location>
        <begin position="39"/>
        <end position="53"/>
    </location>
</feature>
<gene>
    <name evidence="2" type="ORF">SAMN03084138_01989</name>
</gene>
<feature type="compositionally biased region" description="Polar residues" evidence="1">
    <location>
        <begin position="1"/>
        <end position="17"/>
    </location>
</feature>
<evidence type="ECO:0000256" key="1">
    <source>
        <dbReference type="SAM" id="MobiDB-lite"/>
    </source>
</evidence>
<reference evidence="2 3" key="1">
    <citation type="submission" date="2016-10" db="EMBL/GenBank/DDBJ databases">
        <authorList>
            <person name="de Groot N.N."/>
        </authorList>
    </citation>
    <scope>NUCLEOTIDE SEQUENCE [LARGE SCALE GENOMIC DNA]</scope>
    <source>
        <strain evidence="2 3">DSM 15893</strain>
    </source>
</reference>
<dbReference type="EMBL" id="FOWR01000013">
    <property type="protein sequence ID" value="SFP35739.1"/>
    <property type="molecule type" value="Genomic_DNA"/>
</dbReference>
<dbReference type="Proteomes" id="UP000182692">
    <property type="component" value="Unassembled WGS sequence"/>
</dbReference>
<protein>
    <submittedName>
        <fullName evidence="2">Uncharacterized protein</fullName>
    </submittedName>
</protein>
<proteinExistence type="predicted"/>
<dbReference type="RefSeq" id="WP_017008332.1">
    <property type="nucleotide sequence ID" value="NZ_FOWR01000013.1"/>
</dbReference>
<dbReference type="OrthoDB" id="5917628at2"/>
<name>A0A1I5PNS6_9GAMM</name>
<accession>A0A1I5PNS6</accession>
<dbReference type="AlphaFoldDB" id="A0A1I5PNS6"/>
<sequence>MPNLINDSYMNSTYMNSRSKEREGLAAGSVNNSNLSATERAELLRKEREENKQAEAAQEEAPQKRDFRGLIDRVAEQEAQKSKLSAYTTQQQELLKQVENTITPQSNERSVDFKI</sequence>
<dbReference type="GeneID" id="35870098"/>
<evidence type="ECO:0000313" key="2">
    <source>
        <dbReference type="EMBL" id="SFP35739.1"/>
    </source>
</evidence>